<proteinExistence type="predicted"/>
<dbReference type="EMBL" id="SDMP01000013">
    <property type="protein sequence ID" value="RYR20092.1"/>
    <property type="molecule type" value="Genomic_DNA"/>
</dbReference>
<dbReference type="InterPro" id="IPR017451">
    <property type="entry name" value="F-box-assoc_interact_dom"/>
</dbReference>
<feature type="domain" description="F-box associated beta-propeller type 1" evidence="1">
    <location>
        <begin position="100"/>
        <end position="324"/>
    </location>
</feature>
<dbReference type="PANTHER" id="PTHR31672:SF13">
    <property type="entry name" value="F-BOX PROTEIN CPR30-LIKE"/>
    <property type="match status" value="1"/>
</dbReference>
<dbReference type="Pfam" id="PF07734">
    <property type="entry name" value="FBA_1"/>
    <property type="match status" value="1"/>
</dbReference>
<name>A0A445A132_ARAHY</name>
<dbReference type="InterPro" id="IPR036047">
    <property type="entry name" value="F-box-like_dom_sf"/>
</dbReference>
<dbReference type="InterPro" id="IPR050796">
    <property type="entry name" value="SCF_F-box_component"/>
</dbReference>
<dbReference type="AlphaFoldDB" id="A0A445A132"/>
<evidence type="ECO:0000313" key="3">
    <source>
        <dbReference type="Proteomes" id="UP000289738"/>
    </source>
</evidence>
<dbReference type="Proteomes" id="UP000289738">
    <property type="component" value="Chromosome B03"/>
</dbReference>
<dbReference type="PANTHER" id="PTHR31672">
    <property type="entry name" value="BNACNNG10540D PROTEIN"/>
    <property type="match status" value="1"/>
</dbReference>
<dbReference type="NCBIfam" id="TIGR01640">
    <property type="entry name" value="F_box_assoc_1"/>
    <property type="match status" value="1"/>
</dbReference>
<organism evidence="2 3">
    <name type="scientific">Arachis hypogaea</name>
    <name type="common">Peanut</name>
    <dbReference type="NCBI Taxonomy" id="3818"/>
    <lineage>
        <taxon>Eukaryota</taxon>
        <taxon>Viridiplantae</taxon>
        <taxon>Streptophyta</taxon>
        <taxon>Embryophyta</taxon>
        <taxon>Tracheophyta</taxon>
        <taxon>Spermatophyta</taxon>
        <taxon>Magnoliopsida</taxon>
        <taxon>eudicotyledons</taxon>
        <taxon>Gunneridae</taxon>
        <taxon>Pentapetalae</taxon>
        <taxon>rosids</taxon>
        <taxon>fabids</taxon>
        <taxon>Fabales</taxon>
        <taxon>Fabaceae</taxon>
        <taxon>Papilionoideae</taxon>
        <taxon>50 kb inversion clade</taxon>
        <taxon>dalbergioids sensu lato</taxon>
        <taxon>Dalbergieae</taxon>
        <taxon>Pterocarpus clade</taxon>
        <taxon>Arachis</taxon>
    </lineage>
</organism>
<dbReference type="SUPFAM" id="SSF81383">
    <property type="entry name" value="F-box domain"/>
    <property type="match status" value="1"/>
</dbReference>
<comment type="caution">
    <text evidence="2">The sequence shown here is derived from an EMBL/GenBank/DDBJ whole genome shotgun (WGS) entry which is preliminary data.</text>
</comment>
<protein>
    <recommendedName>
        <fullName evidence="1">F-box associated beta-propeller type 1 domain-containing protein</fullName>
    </recommendedName>
</protein>
<keyword evidence="3" id="KW-1185">Reference proteome</keyword>
<reference evidence="2 3" key="1">
    <citation type="submission" date="2019-01" db="EMBL/GenBank/DDBJ databases">
        <title>Sequencing of cultivated peanut Arachis hypogaea provides insights into genome evolution and oil improvement.</title>
        <authorList>
            <person name="Chen X."/>
        </authorList>
    </citation>
    <scope>NUCLEOTIDE SEQUENCE [LARGE SCALE GENOMIC DNA]</scope>
    <source>
        <strain evidence="3">cv. Fuhuasheng</strain>
        <tissue evidence="2">Leaves</tissue>
    </source>
</reference>
<accession>A0A445A132</accession>
<sequence>MSDTPPNMKKLPHLSEDLIWKIMVKADPKTVGQCRTLSKGWNFRLCTNLFVKTNYKENKDRSKSVIVGIGYPLGDYNSVWFVRAYIHSGRQVQFNVPMDANQYGFYSVIGSENGIICIKISLGGLNSRLLIWNPVSDKRRYVTDEASKHSAHAVSLYAFDFLEDEIEYRIVHVYKRAFRQRNMSWSLYTSFEREWTHSGMFESDVQKLGPKYIVNNGIVYWIGWQGADFFEPAYIVTFNLRIQMFHEAKIPPDVPSDYNSLTYFNDGVGYISYRNLAFSRQVLVWQMKRNGDHNIHWERMIRVSGLGIPYTPSLFVGNDIITVMECRGGSGSANDAVGTDFLISRLKYMESRREHLVHRTWQKHVNVKTITMHSDGLYMV</sequence>
<dbReference type="Gramene" id="arahy.Tifrunner.gnm2.ann2.Ah13g337400.1">
    <property type="protein sequence ID" value="arahy.Tifrunner.gnm2.ann2.Ah13g337400.1-CDS-1"/>
    <property type="gene ID" value="arahy.Tifrunner.gnm2.ann2.Ah13g337400"/>
</dbReference>
<evidence type="ECO:0000259" key="1">
    <source>
        <dbReference type="Pfam" id="PF07734"/>
    </source>
</evidence>
<gene>
    <name evidence="2" type="ORF">Ahy_B03g065181</name>
</gene>
<evidence type="ECO:0000313" key="2">
    <source>
        <dbReference type="EMBL" id="RYR20092.1"/>
    </source>
</evidence>
<dbReference type="InterPro" id="IPR006527">
    <property type="entry name" value="F-box-assoc_dom_typ1"/>
</dbReference>